<feature type="region of interest" description="Disordered" evidence="1">
    <location>
        <begin position="29"/>
        <end position="72"/>
    </location>
</feature>
<evidence type="ECO:0000256" key="1">
    <source>
        <dbReference type="SAM" id="MobiDB-lite"/>
    </source>
</evidence>
<proteinExistence type="predicted"/>
<reference evidence="2" key="1">
    <citation type="submission" date="2019-02" db="EMBL/GenBank/DDBJ databases">
        <authorList>
            <person name="Gruber-Vodicka R. H."/>
            <person name="Seah K. B. B."/>
        </authorList>
    </citation>
    <scope>NUCLEOTIDE SEQUENCE</scope>
    <source>
        <strain evidence="2">BECK_S313</strain>
    </source>
</reference>
<evidence type="ECO:0000313" key="2">
    <source>
        <dbReference type="EMBL" id="VFK18406.1"/>
    </source>
</evidence>
<dbReference type="AlphaFoldDB" id="A0A450WMX4"/>
<sequence length="72" mass="7981">MRALHEPSLARQSNGTSLCHEILHFVQKSQNSPCRDDGIQLPKDGKQSLDFTGNAPPHLSDQSDTDPPPDFR</sequence>
<organism evidence="2">
    <name type="scientific">Candidatus Kentrum sp. LPFa</name>
    <dbReference type="NCBI Taxonomy" id="2126335"/>
    <lineage>
        <taxon>Bacteria</taxon>
        <taxon>Pseudomonadati</taxon>
        <taxon>Pseudomonadota</taxon>
        <taxon>Gammaproteobacteria</taxon>
        <taxon>Candidatus Kentrum</taxon>
    </lineage>
</organism>
<dbReference type="EMBL" id="CAADFK010000141">
    <property type="protein sequence ID" value="VFK18406.1"/>
    <property type="molecule type" value="Genomic_DNA"/>
</dbReference>
<gene>
    <name evidence="2" type="ORF">BECKLPF1236B_GA0070989_11413</name>
</gene>
<accession>A0A450WMX4</accession>
<name>A0A450WMX4_9GAMM</name>
<protein>
    <submittedName>
        <fullName evidence="2">Uncharacterized protein</fullName>
    </submittedName>
</protein>
<feature type="compositionally biased region" description="Basic and acidic residues" evidence="1">
    <location>
        <begin position="34"/>
        <end position="47"/>
    </location>
</feature>